<evidence type="ECO:0000256" key="1">
    <source>
        <dbReference type="ARBA" id="ARBA00001947"/>
    </source>
</evidence>
<evidence type="ECO:0000256" key="4">
    <source>
        <dbReference type="ARBA" id="ARBA00022475"/>
    </source>
</evidence>
<dbReference type="KEGG" id="fgi:OP10G_0084"/>
<reference evidence="15 16" key="1">
    <citation type="journal article" date="2014" name="PLoS ONE">
        <title>The first complete genome sequence of the class fimbriimonadia in the phylum armatimonadetes.</title>
        <authorList>
            <person name="Hu Z.Y."/>
            <person name="Wang Y.Z."/>
            <person name="Im W.T."/>
            <person name="Wang S.Y."/>
            <person name="Zhao G.P."/>
            <person name="Zheng H.J."/>
            <person name="Quan Z.X."/>
        </authorList>
    </citation>
    <scope>NUCLEOTIDE SEQUENCE [LARGE SCALE GENOMIC DNA]</scope>
    <source>
        <strain evidence="15">Gsoil 348</strain>
    </source>
</reference>
<feature type="transmembrane region" description="Helical" evidence="13">
    <location>
        <begin position="145"/>
        <end position="166"/>
    </location>
</feature>
<feature type="domain" description="Peptidase M50" evidence="14">
    <location>
        <begin position="14"/>
        <end position="187"/>
    </location>
</feature>
<dbReference type="HOGENOM" id="CLU_086979_0_0_0"/>
<evidence type="ECO:0000256" key="3">
    <source>
        <dbReference type="ARBA" id="ARBA00007931"/>
    </source>
</evidence>
<keyword evidence="8" id="KW-0378">Hydrolase</keyword>
<dbReference type="STRING" id="661478.OP10G_0084"/>
<dbReference type="OrthoDB" id="9800627at2"/>
<dbReference type="GO" id="GO:0008237">
    <property type="term" value="F:metallopeptidase activity"/>
    <property type="evidence" value="ECO:0007669"/>
    <property type="project" value="UniProtKB-KW"/>
</dbReference>
<dbReference type="AlphaFoldDB" id="A0A068NJ08"/>
<organism evidence="15 16">
    <name type="scientific">Fimbriimonas ginsengisoli Gsoil 348</name>
    <dbReference type="NCBI Taxonomy" id="661478"/>
    <lineage>
        <taxon>Bacteria</taxon>
        <taxon>Bacillati</taxon>
        <taxon>Armatimonadota</taxon>
        <taxon>Fimbriimonadia</taxon>
        <taxon>Fimbriimonadales</taxon>
        <taxon>Fimbriimonadaceae</taxon>
        <taxon>Fimbriimonas</taxon>
    </lineage>
</organism>
<feature type="transmembrane region" description="Helical" evidence="13">
    <location>
        <begin position="92"/>
        <end position="113"/>
    </location>
</feature>
<evidence type="ECO:0000256" key="7">
    <source>
        <dbReference type="ARBA" id="ARBA00022723"/>
    </source>
</evidence>
<keyword evidence="4" id="KW-1003">Cell membrane</keyword>
<evidence type="ECO:0000256" key="5">
    <source>
        <dbReference type="ARBA" id="ARBA00022670"/>
    </source>
</evidence>
<comment type="similarity">
    <text evidence="3">Belongs to the peptidase M50B family.</text>
</comment>
<evidence type="ECO:0000256" key="9">
    <source>
        <dbReference type="ARBA" id="ARBA00022833"/>
    </source>
</evidence>
<feature type="transmembrane region" description="Helical" evidence="13">
    <location>
        <begin position="196"/>
        <end position="229"/>
    </location>
</feature>
<evidence type="ECO:0000256" key="8">
    <source>
        <dbReference type="ARBA" id="ARBA00022801"/>
    </source>
</evidence>
<dbReference type="InterPro" id="IPR052348">
    <property type="entry name" value="Metallopeptidase_M50B"/>
</dbReference>
<feature type="transmembrane region" description="Helical" evidence="13">
    <location>
        <begin position="54"/>
        <end position="72"/>
    </location>
</feature>
<evidence type="ECO:0000256" key="10">
    <source>
        <dbReference type="ARBA" id="ARBA00022989"/>
    </source>
</evidence>
<keyword evidence="5 15" id="KW-0645">Protease</keyword>
<proteinExistence type="inferred from homology"/>
<gene>
    <name evidence="15" type="ORF">OP10G_0084</name>
</gene>
<protein>
    <submittedName>
        <fullName evidence="15">Membrane metalloprotease</fullName>
    </submittedName>
</protein>
<comment type="cofactor">
    <cofactor evidence="1">
        <name>Zn(2+)</name>
        <dbReference type="ChEBI" id="CHEBI:29105"/>
    </cofactor>
</comment>
<dbReference type="InterPro" id="IPR044537">
    <property type="entry name" value="Rip2-like"/>
</dbReference>
<keyword evidence="7" id="KW-0479">Metal-binding</keyword>
<keyword evidence="12 13" id="KW-0472">Membrane</keyword>
<evidence type="ECO:0000256" key="13">
    <source>
        <dbReference type="SAM" id="Phobius"/>
    </source>
</evidence>
<evidence type="ECO:0000313" key="16">
    <source>
        <dbReference type="Proteomes" id="UP000027982"/>
    </source>
</evidence>
<evidence type="ECO:0000256" key="11">
    <source>
        <dbReference type="ARBA" id="ARBA00023049"/>
    </source>
</evidence>
<comment type="subcellular location">
    <subcellularLocation>
        <location evidence="2">Cell membrane</location>
        <topology evidence="2">Multi-pass membrane protein</topology>
    </subcellularLocation>
</comment>
<dbReference type="PANTHER" id="PTHR35864">
    <property type="entry name" value="ZINC METALLOPROTEASE MJ0611-RELATED"/>
    <property type="match status" value="1"/>
</dbReference>
<dbReference type="GO" id="GO:0046872">
    <property type="term" value="F:metal ion binding"/>
    <property type="evidence" value="ECO:0007669"/>
    <property type="project" value="UniProtKB-KW"/>
</dbReference>
<evidence type="ECO:0000259" key="14">
    <source>
        <dbReference type="Pfam" id="PF02163"/>
    </source>
</evidence>
<dbReference type="GO" id="GO:0006508">
    <property type="term" value="P:proteolysis"/>
    <property type="evidence" value="ECO:0007669"/>
    <property type="project" value="UniProtKB-KW"/>
</dbReference>
<accession>A0A068NJ08</accession>
<evidence type="ECO:0000256" key="2">
    <source>
        <dbReference type="ARBA" id="ARBA00004651"/>
    </source>
</evidence>
<feature type="transmembrane region" description="Helical" evidence="13">
    <location>
        <begin position="6"/>
        <end position="24"/>
    </location>
</feature>
<dbReference type="GO" id="GO:0005886">
    <property type="term" value="C:plasma membrane"/>
    <property type="evidence" value="ECO:0007669"/>
    <property type="project" value="UniProtKB-SubCell"/>
</dbReference>
<sequence length="235" mass="25983">MFGNTPPAVLIPIVVVVFFGIGLHEYAHCKFADMAGDPTPRIYGRVTLDLTKHFELMGTLMMLFTAQFGLGIGWGKPAPMDPDKMRNPRWDFFAAVAAGPISNVVQAVLYGLVARLMIVSGQTSVDQIVDALNVRFLDNPQSVGVLPALLAYGVLLNLSLALFNLFPIGPLDGQWLLGLLMPDRARDKWWWWNRRYGWYLLMALVLGGQIFFHTSVLGLIIGPAVIALTRLILGF</sequence>
<name>A0A068NJ08_FIMGI</name>
<dbReference type="InterPro" id="IPR008915">
    <property type="entry name" value="Peptidase_M50"/>
</dbReference>
<dbReference type="PANTHER" id="PTHR35864:SF1">
    <property type="entry name" value="ZINC METALLOPROTEASE YWHC-RELATED"/>
    <property type="match status" value="1"/>
</dbReference>
<keyword evidence="6 13" id="KW-0812">Transmembrane</keyword>
<dbReference type="Pfam" id="PF02163">
    <property type="entry name" value="Peptidase_M50"/>
    <property type="match status" value="1"/>
</dbReference>
<dbReference type="RefSeq" id="WP_025227872.1">
    <property type="nucleotide sequence ID" value="NZ_CP007139.1"/>
</dbReference>
<evidence type="ECO:0000313" key="15">
    <source>
        <dbReference type="EMBL" id="AIE83452.1"/>
    </source>
</evidence>
<evidence type="ECO:0000256" key="6">
    <source>
        <dbReference type="ARBA" id="ARBA00022692"/>
    </source>
</evidence>
<dbReference type="CDD" id="cd06158">
    <property type="entry name" value="S2P-M50_like_1"/>
    <property type="match status" value="1"/>
</dbReference>
<dbReference type="EMBL" id="CP007139">
    <property type="protein sequence ID" value="AIE83452.1"/>
    <property type="molecule type" value="Genomic_DNA"/>
</dbReference>
<keyword evidence="10 13" id="KW-1133">Transmembrane helix</keyword>
<keyword evidence="16" id="KW-1185">Reference proteome</keyword>
<keyword evidence="9" id="KW-0862">Zinc</keyword>
<dbReference type="Proteomes" id="UP000027982">
    <property type="component" value="Chromosome"/>
</dbReference>
<evidence type="ECO:0000256" key="12">
    <source>
        <dbReference type="ARBA" id="ARBA00023136"/>
    </source>
</evidence>
<dbReference type="eggNOG" id="COG1994">
    <property type="taxonomic scope" value="Bacteria"/>
</dbReference>
<keyword evidence="11 15" id="KW-0482">Metalloprotease</keyword>